<keyword evidence="8" id="KW-0808">Transferase</keyword>
<gene>
    <name evidence="8" type="ORF">PTTW11_00087</name>
</gene>
<dbReference type="PANTHER" id="PTHR13072:SF0">
    <property type="entry name" value="DYNACTIN SUBUNIT 6"/>
    <property type="match status" value="1"/>
</dbReference>
<evidence type="ECO:0000256" key="4">
    <source>
        <dbReference type="ARBA" id="ARBA00022490"/>
    </source>
</evidence>
<comment type="subcellular location">
    <subcellularLocation>
        <location evidence="1">Cytoplasm</location>
        <location evidence="1">Cytoskeleton</location>
    </subcellularLocation>
</comment>
<dbReference type="InterPro" id="IPR011004">
    <property type="entry name" value="Trimer_LpxA-like_sf"/>
</dbReference>
<accession>A0A6S6VAX5</accession>
<evidence type="ECO:0000313" key="8">
    <source>
        <dbReference type="EMBL" id="CAE6995354.1"/>
    </source>
</evidence>
<comment type="function">
    <text evidence="6">Part of the dynactin complex that activates the molecular motor dynein for ultra-processive transport along microtubules.</text>
</comment>
<dbReference type="GO" id="GO:0070840">
    <property type="term" value="F:dynein complex binding"/>
    <property type="evidence" value="ECO:0007669"/>
    <property type="project" value="TreeGrafter"/>
</dbReference>
<dbReference type="GO" id="GO:0007052">
    <property type="term" value="P:mitotic spindle organization"/>
    <property type="evidence" value="ECO:0007669"/>
    <property type="project" value="TreeGrafter"/>
</dbReference>
<dbReference type="InterPro" id="IPR027777">
    <property type="entry name" value="DCTN6"/>
</dbReference>
<dbReference type="AlphaFoldDB" id="A0A6S6VAX5"/>
<dbReference type="GO" id="GO:0016740">
    <property type="term" value="F:transferase activity"/>
    <property type="evidence" value="ECO:0007669"/>
    <property type="project" value="UniProtKB-KW"/>
</dbReference>
<sequence length="228" mass="24441">MSHPDRTRPEPNRRSSTAPKRTSMLPKPSSVFLDSSVLIAQHAQLTGTQPITIGPNTVLHPHCKLSSALAPVVLGEGCVVFERAKVGVGMGAELDAGSRRSSVAPARITANVRESMRSEGTFLGKNVVVESNAIVEAAEVGEGTVIEVSAVVGRGSIIGKYCTISSSSYLPPNTRLPDYTVVFSGSQQRVDRTLQLRPEILDAKMTVHAKQLDMFKKLIPNNIAKWAA</sequence>
<feature type="compositionally biased region" description="Basic and acidic residues" evidence="7">
    <location>
        <begin position="1"/>
        <end position="13"/>
    </location>
</feature>
<evidence type="ECO:0000256" key="2">
    <source>
        <dbReference type="ARBA" id="ARBA00007719"/>
    </source>
</evidence>
<evidence type="ECO:0000313" key="9">
    <source>
        <dbReference type="Proteomes" id="UP000472372"/>
    </source>
</evidence>
<evidence type="ECO:0000256" key="1">
    <source>
        <dbReference type="ARBA" id="ARBA00004245"/>
    </source>
</evidence>
<reference evidence="8" key="1">
    <citation type="submission" date="2021-02" db="EMBL/GenBank/DDBJ databases">
        <authorList>
            <person name="Syme A R."/>
            <person name="Syme A R."/>
            <person name="Moolhuijzen P."/>
        </authorList>
    </citation>
    <scope>NUCLEOTIDE SEQUENCE</scope>
    <source>
        <strain evidence="8">W1-1</strain>
    </source>
</reference>
<keyword evidence="4" id="KW-0963">Cytoplasm</keyword>
<evidence type="ECO:0000256" key="3">
    <source>
        <dbReference type="ARBA" id="ARBA00016573"/>
    </source>
</evidence>
<name>A0A6S6VAX5_9PLEO</name>
<dbReference type="GO" id="GO:0005869">
    <property type="term" value="C:dynactin complex"/>
    <property type="evidence" value="ECO:0007669"/>
    <property type="project" value="InterPro"/>
</dbReference>
<dbReference type="PANTHER" id="PTHR13072">
    <property type="entry name" value="DYNACTIN 6"/>
    <property type="match status" value="1"/>
</dbReference>
<organism evidence="8 9">
    <name type="scientific">Pyrenophora teres f. teres</name>
    <dbReference type="NCBI Taxonomy" id="97479"/>
    <lineage>
        <taxon>Eukaryota</taxon>
        <taxon>Fungi</taxon>
        <taxon>Dikarya</taxon>
        <taxon>Ascomycota</taxon>
        <taxon>Pezizomycotina</taxon>
        <taxon>Dothideomycetes</taxon>
        <taxon>Pleosporomycetidae</taxon>
        <taxon>Pleosporales</taxon>
        <taxon>Pleosporineae</taxon>
        <taxon>Pleosporaceae</taxon>
        <taxon>Pyrenophora</taxon>
    </lineage>
</organism>
<dbReference type="EMBL" id="HG992977">
    <property type="protein sequence ID" value="CAE6995354.1"/>
    <property type="molecule type" value="Genomic_DNA"/>
</dbReference>
<proteinExistence type="inferred from homology"/>
<evidence type="ECO:0000256" key="6">
    <source>
        <dbReference type="ARBA" id="ARBA00034687"/>
    </source>
</evidence>
<dbReference type="SUPFAM" id="SSF51161">
    <property type="entry name" value="Trimeric LpxA-like enzymes"/>
    <property type="match status" value="1"/>
</dbReference>
<keyword evidence="5" id="KW-0206">Cytoskeleton</keyword>
<comment type="similarity">
    <text evidence="2">Belongs to the dynactin subunits 5/6 family. Dynactin subunit 6 subfamily.</text>
</comment>
<evidence type="ECO:0000256" key="5">
    <source>
        <dbReference type="ARBA" id="ARBA00023212"/>
    </source>
</evidence>
<dbReference type="Proteomes" id="UP000472372">
    <property type="component" value="Chromosome 1"/>
</dbReference>
<feature type="region of interest" description="Disordered" evidence="7">
    <location>
        <begin position="1"/>
        <end position="27"/>
    </location>
</feature>
<evidence type="ECO:0000256" key="7">
    <source>
        <dbReference type="SAM" id="MobiDB-lite"/>
    </source>
</evidence>
<protein>
    <recommendedName>
        <fullName evidence="3">Dynactin subunit 6</fullName>
    </recommendedName>
</protein>
<dbReference type="Gene3D" id="2.160.10.10">
    <property type="entry name" value="Hexapeptide repeat proteins"/>
    <property type="match status" value="1"/>
</dbReference>